<accession>A0A396JVI9</accession>
<dbReference type="EMBL" id="PSQE01000001">
    <property type="protein sequence ID" value="RHN78717.1"/>
    <property type="molecule type" value="Genomic_DNA"/>
</dbReference>
<name>A0A396JVI9_MEDTR</name>
<reference evidence="2" key="1">
    <citation type="journal article" date="2018" name="Nat. Plants">
        <title>Whole-genome landscape of Medicago truncatula symbiotic genes.</title>
        <authorList>
            <person name="Pecrix Y."/>
            <person name="Staton S.E."/>
            <person name="Sallet E."/>
            <person name="Lelandais-Briere C."/>
            <person name="Moreau S."/>
            <person name="Carrere S."/>
            <person name="Blein T."/>
            <person name="Jardinaud M.F."/>
            <person name="Latrasse D."/>
            <person name="Zouine M."/>
            <person name="Zahm M."/>
            <person name="Kreplak J."/>
            <person name="Mayjonade B."/>
            <person name="Satge C."/>
            <person name="Perez M."/>
            <person name="Cauet S."/>
            <person name="Marande W."/>
            <person name="Chantry-Darmon C."/>
            <person name="Lopez-Roques C."/>
            <person name="Bouchez O."/>
            <person name="Berard A."/>
            <person name="Debelle F."/>
            <person name="Munos S."/>
            <person name="Bendahmane A."/>
            <person name="Berges H."/>
            <person name="Niebel A."/>
            <person name="Buitink J."/>
            <person name="Frugier F."/>
            <person name="Benhamed M."/>
            <person name="Crespi M."/>
            <person name="Gouzy J."/>
            <person name="Gamas P."/>
        </authorList>
    </citation>
    <scope>NUCLEOTIDE SEQUENCE [LARGE SCALE GENOMIC DNA]</scope>
    <source>
        <strain evidence="2">cv. Jemalong A17</strain>
    </source>
</reference>
<evidence type="ECO:0000313" key="1">
    <source>
        <dbReference type="EMBL" id="RHN78717.1"/>
    </source>
</evidence>
<proteinExistence type="predicted"/>
<dbReference type="AlphaFoldDB" id="A0A396JVI9"/>
<protein>
    <submittedName>
        <fullName evidence="1">Uncharacterized protein</fullName>
    </submittedName>
</protein>
<dbReference type="Gramene" id="rna2362">
    <property type="protein sequence ID" value="RHN78717.1"/>
    <property type="gene ID" value="gene2362"/>
</dbReference>
<evidence type="ECO:0000313" key="2">
    <source>
        <dbReference type="Proteomes" id="UP000265566"/>
    </source>
</evidence>
<dbReference type="Proteomes" id="UP000265566">
    <property type="component" value="Chromosome 1"/>
</dbReference>
<gene>
    <name evidence="1" type="ORF">MtrunA17_Chr1g0168991</name>
</gene>
<organism evidence="1 2">
    <name type="scientific">Medicago truncatula</name>
    <name type="common">Barrel medic</name>
    <name type="synonym">Medicago tribuloides</name>
    <dbReference type="NCBI Taxonomy" id="3880"/>
    <lineage>
        <taxon>Eukaryota</taxon>
        <taxon>Viridiplantae</taxon>
        <taxon>Streptophyta</taxon>
        <taxon>Embryophyta</taxon>
        <taxon>Tracheophyta</taxon>
        <taxon>Spermatophyta</taxon>
        <taxon>Magnoliopsida</taxon>
        <taxon>eudicotyledons</taxon>
        <taxon>Gunneridae</taxon>
        <taxon>Pentapetalae</taxon>
        <taxon>rosids</taxon>
        <taxon>fabids</taxon>
        <taxon>Fabales</taxon>
        <taxon>Fabaceae</taxon>
        <taxon>Papilionoideae</taxon>
        <taxon>50 kb inversion clade</taxon>
        <taxon>NPAAA clade</taxon>
        <taxon>Hologalegina</taxon>
        <taxon>IRL clade</taxon>
        <taxon>Trifolieae</taxon>
        <taxon>Medicago</taxon>
    </lineage>
</organism>
<sequence length="73" mass="8260">MRFKSVVKVTQNCRNWRMLSISVAELDSSVAEFALSDVGTFEKDRKNVVAEETPKIASIFLLLTLKKVTLMQP</sequence>
<comment type="caution">
    <text evidence="1">The sequence shown here is derived from an EMBL/GenBank/DDBJ whole genome shotgun (WGS) entry which is preliminary data.</text>
</comment>